<comment type="caution">
    <text evidence="8">The sequence shown here is derived from an EMBL/GenBank/DDBJ whole genome shotgun (WGS) entry which is preliminary data.</text>
</comment>
<dbReference type="GO" id="GO:0015630">
    <property type="term" value="C:microtubule cytoskeleton"/>
    <property type="evidence" value="ECO:0007669"/>
    <property type="project" value="UniProtKB-ARBA"/>
</dbReference>
<protein>
    <recommendedName>
        <fullName evidence="6">Ciliary microtubule inner protein 2C</fullName>
    </recommendedName>
</protein>
<dbReference type="AlphaFoldDB" id="A0AAV2TDL5"/>
<evidence type="ECO:0000313" key="8">
    <source>
        <dbReference type="EMBL" id="CAL5134156.1"/>
    </source>
</evidence>
<name>A0AAV2TDL5_CALDB</name>
<accession>A0AAV2TDL5</accession>
<dbReference type="Pfam" id="PF10629">
    <property type="entry name" value="CMI2B-like"/>
    <property type="match status" value="1"/>
</dbReference>
<evidence type="ECO:0000256" key="4">
    <source>
        <dbReference type="ARBA" id="ARBA00023273"/>
    </source>
</evidence>
<feature type="domain" description="Ciliary microtubule inner protein 2A-C-like" evidence="7">
    <location>
        <begin position="20"/>
        <end position="83"/>
    </location>
</feature>
<dbReference type="Proteomes" id="UP001497525">
    <property type="component" value="Unassembled WGS sequence"/>
</dbReference>
<dbReference type="GO" id="GO:0005930">
    <property type="term" value="C:axoneme"/>
    <property type="evidence" value="ECO:0007669"/>
    <property type="project" value="UniProtKB-SubCell"/>
</dbReference>
<dbReference type="EMBL" id="CAXLJL010000179">
    <property type="protein sequence ID" value="CAL5134156.1"/>
    <property type="molecule type" value="Genomic_DNA"/>
</dbReference>
<dbReference type="PANTHER" id="PTHR34924">
    <property type="entry name" value="UPF0573 PROTEIN C2ORF70"/>
    <property type="match status" value="1"/>
</dbReference>
<evidence type="ECO:0000256" key="2">
    <source>
        <dbReference type="ARBA" id="ARBA00022490"/>
    </source>
</evidence>
<proteinExistence type="inferred from homology"/>
<comment type="subcellular location">
    <subcellularLocation>
        <location evidence="1">Cytoplasm</location>
        <location evidence="1">Cytoskeleton</location>
        <location evidence="1">Cilium axoneme</location>
    </subcellularLocation>
</comment>
<reference evidence="8" key="1">
    <citation type="submission" date="2024-06" db="EMBL/GenBank/DDBJ databases">
        <authorList>
            <person name="Liu X."/>
            <person name="Lenzi L."/>
            <person name="Haldenby T S."/>
            <person name="Uol C."/>
        </authorList>
    </citation>
    <scope>NUCLEOTIDE SEQUENCE</scope>
</reference>
<dbReference type="InterPro" id="IPR018902">
    <property type="entry name" value="CMI2A-C-like_dom"/>
</dbReference>
<evidence type="ECO:0000256" key="1">
    <source>
        <dbReference type="ARBA" id="ARBA00004430"/>
    </source>
</evidence>
<evidence type="ECO:0000256" key="3">
    <source>
        <dbReference type="ARBA" id="ARBA00023212"/>
    </source>
</evidence>
<dbReference type="InterPro" id="IPR052329">
    <property type="entry name" value="CIMIP2C"/>
</dbReference>
<evidence type="ECO:0000256" key="5">
    <source>
        <dbReference type="ARBA" id="ARBA00035661"/>
    </source>
</evidence>
<evidence type="ECO:0000313" key="9">
    <source>
        <dbReference type="Proteomes" id="UP001497525"/>
    </source>
</evidence>
<organism evidence="8 9">
    <name type="scientific">Calicophoron daubneyi</name>
    <name type="common">Rumen fluke</name>
    <name type="synonym">Paramphistomum daubneyi</name>
    <dbReference type="NCBI Taxonomy" id="300641"/>
    <lineage>
        <taxon>Eukaryota</taxon>
        <taxon>Metazoa</taxon>
        <taxon>Spiralia</taxon>
        <taxon>Lophotrochozoa</taxon>
        <taxon>Platyhelminthes</taxon>
        <taxon>Trematoda</taxon>
        <taxon>Digenea</taxon>
        <taxon>Plagiorchiida</taxon>
        <taxon>Pronocephalata</taxon>
        <taxon>Paramphistomoidea</taxon>
        <taxon>Paramphistomidae</taxon>
        <taxon>Calicophoron</taxon>
    </lineage>
</organism>
<evidence type="ECO:0000256" key="6">
    <source>
        <dbReference type="ARBA" id="ARBA00041160"/>
    </source>
</evidence>
<comment type="similarity">
    <text evidence="5">Belongs to the CIMIP2 family.</text>
</comment>
<keyword evidence="3" id="KW-0206">Cytoskeleton</keyword>
<sequence length="154" mass="17937">MHHPSSDKVVTTHHATYFSPRLIPYYRGHCPNLKFDYGQTYGMATAKQLQDFRLSVLASSQTPYCKGGQIPTFYTHNPDLVSENSRAGRERSSGYFKSDLYNQDFDRSEEISRFNLLAQQHRQQYKDKTGTLKSVPEFHIPSAHLDRIRNRYMN</sequence>
<keyword evidence="2" id="KW-0963">Cytoplasm</keyword>
<dbReference type="PANTHER" id="PTHR34924:SF1">
    <property type="entry name" value="PROTEIN FAM166C"/>
    <property type="match status" value="1"/>
</dbReference>
<gene>
    <name evidence="8" type="ORF">CDAUBV1_LOCUS7379</name>
</gene>
<keyword evidence="4" id="KW-0966">Cell projection</keyword>
<evidence type="ECO:0000259" key="7">
    <source>
        <dbReference type="Pfam" id="PF10629"/>
    </source>
</evidence>